<dbReference type="PANTHER" id="PTHR48111">
    <property type="entry name" value="REGULATOR OF RPOS"/>
    <property type="match status" value="1"/>
</dbReference>
<dbReference type="Gene3D" id="1.10.10.10">
    <property type="entry name" value="Winged helix-like DNA-binding domain superfamily/Winged helix DNA-binding domain"/>
    <property type="match status" value="1"/>
</dbReference>
<evidence type="ECO:0000256" key="9">
    <source>
        <dbReference type="PROSITE-ProRule" id="PRU01091"/>
    </source>
</evidence>
<keyword evidence="5 9" id="KW-0238">DNA-binding</keyword>
<dbReference type="SMART" id="SM00862">
    <property type="entry name" value="Trans_reg_C"/>
    <property type="match status" value="1"/>
</dbReference>
<keyword evidence="4" id="KW-0805">Transcription regulation</keyword>
<comment type="caution">
    <text evidence="12">The sequence shown here is derived from an EMBL/GenBank/DDBJ whole genome shotgun (WGS) entry which is preliminary data.</text>
</comment>
<dbReference type="Gene3D" id="6.10.250.690">
    <property type="match status" value="1"/>
</dbReference>
<dbReference type="InterPro" id="IPR011006">
    <property type="entry name" value="CheY-like_superfamily"/>
</dbReference>
<dbReference type="PROSITE" id="PS51755">
    <property type="entry name" value="OMPR_PHOB"/>
    <property type="match status" value="1"/>
</dbReference>
<dbReference type="PANTHER" id="PTHR48111:SF21">
    <property type="entry name" value="DNA-BINDING DUAL MASTER TRANSCRIPTIONAL REGULATOR RPAA"/>
    <property type="match status" value="1"/>
</dbReference>
<dbReference type="Gene3D" id="3.40.50.2300">
    <property type="match status" value="1"/>
</dbReference>
<dbReference type="GO" id="GO:0032993">
    <property type="term" value="C:protein-DNA complex"/>
    <property type="evidence" value="ECO:0007669"/>
    <property type="project" value="TreeGrafter"/>
</dbReference>
<comment type="function">
    <text evidence="7">May play the central regulatory role in sporulation. It may be an element of the effector pathway responsible for the activation of sporulation genes in response to nutritional stress. Spo0A may act in concert with spo0H (a sigma factor) to control the expression of some genes that are critical to the sporulation process.</text>
</comment>
<feature type="modified residue" description="4-aspartylphosphate" evidence="8">
    <location>
        <position position="52"/>
    </location>
</feature>
<dbReference type="GO" id="GO:0000976">
    <property type="term" value="F:transcription cis-regulatory region binding"/>
    <property type="evidence" value="ECO:0007669"/>
    <property type="project" value="TreeGrafter"/>
</dbReference>
<feature type="domain" description="OmpR/PhoB-type" evidence="11">
    <location>
        <begin position="129"/>
        <end position="228"/>
    </location>
</feature>
<dbReference type="SUPFAM" id="SSF52172">
    <property type="entry name" value="CheY-like"/>
    <property type="match status" value="1"/>
</dbReference>
<evidence type="ECO:0000256" key="2">
    <source>
        <dbReference type="ARBA" id="ARBA00022553"/>
    </source>
</evidence>
<dbReference type="PROSITE" id="PS50110">
    <property type="entry name" value="RESPONSE_REGULATORY"/>
    <property type="match status" value="1"/>
</dbReference>
<dbReference type="CDD" id="cd17574">
    <property type="entry name" value="REC_OmpR"/>
    <property type="match status" value="1"/>
</dbReference>
<reference evidence="12" key="1">
    <citation type="submission" date="2020-10" db="EMBL/GenBank/DDBJ databases">
        <authorList>
            <person name="Gilroy R."/>
        </authorList>
    </citation>
    <scope>NUCLEOTIDE SEQUENCE</scope>
    <source>
        <strain evidence="12">ChiSxjej2B14-6234</strain>
    </source>
</reference>
<evidence type="ECO:0000256" key="6">
    <source>
        <dbReference type="ARBA" id="ARBA00023163"/>
    </source>
</evidence>
<proteinExistence type="predicted"/>
<organism evidence="12 13">
    <name type="scientific">Candidatus Onthenecus intestinigallinarum</name>
    <dbReference type="NCBI Taxonomy" id="2840875"/>
    <lineage>
        <taxon>Bacteria</taxon>
        <taxon>Bacillati</taxon>
        <taxon>Bacillota</taxon>
        <taxon>Clostridia</taxon>
        <taxon>Eubacteriales</taxon>
        <taxon>Candidatus Onthenecus</taxon>
    </lineage>
</organism>
<dbReference type="Pfam" id="PF00072">
    <property type="entry name" value="Response_reg"/>
    <property type="match status" value="1"/>
</dbReference>
<evidence type="ECO:0000313" key="13">
    <source>
        <dbReference type="Proteomes" id="UP000886887"/>
    </source>
</evidence>
<dbReference type="AlphaFoldDB" id="A0A9D0Z7X4"/>
<dbReference type="GO" id="GO:0005829">
    <property type="term" value="C:cytosol"/>
    <property type="evidence" value="ECO:0007669"/>
    <property type="project" value="TreeGrafter"/>
</dbReference>
<gene>
    <name evidence="12" type="ORF">IAB73_01190</name>
</gene>
<evidence type="ECO:0000256" key="4">
    <source>
        <dbReference type="ARBA" id="ARBA00023015"/>
    </source>
</evidence>
<evidence type="ECO:0000256" key="8">
    <source>
        <dbReference type="PROSITE-ProRule" id="PRU00169"/>
    </source>
</evidence>
<name>A0A9D0Z7X4_9FIRM</name>
<accession>A0A9D0Z7X4</accession>
<dbReference type="GO" id="GO:0006355">
    <property type="term" value="P:regulation of DNA-templated transcription"/>
    <property type="evidence" value="ECO:0007669"/>
    <property type="project" value="InterPro"/>
</dbReference>
<dbReference type="CDD" id="cd00383">
    <property type="entry name" value="trans_reg_C"/>
    <property type="match status" value="1"/>
</dbReference>
<feature type="DNA-binding region" description="OmpR/PhoB-type" evidence="9">
    <location>
        <begin position="129"/>
        <end position="228"/>
    </location>
</feature>
<dbReference type="SUPFAM" id="SSF46894">
    <property type="entry name" value="C-terminal effector domain of the bipartite response regulators"/>
    <property type="match status" value="1"/>
</dbReference>
<evidence type="ECO:0000313" key="12">
    <source>
        <dbReference type="EMBL" id="HIQ70814.1"/>
    </source>
</evidence>
<dbReference type="EMBL" id="DVFJ01000005">
    <property type="protein sequence ID" value="HIQ70814.1"/>
    <property type="molecule type" value="Genomic_DNA"/>
</dbReference>
<evidence type="ECO:0000256" key="5">
    <source>
        <dbReference type="ARBA" id="ARBA00023125"/>
    </source>
</evidence>
<dbReference type="GO" id="GO:0000156">
    <property type="term" value="F:phosphorelay response regulator activity"/>
    <property type="evidence" value="ECO:0007669"/>
    <property type="project" value="TreeGrafter"/>
</dbReference>
<feature type="domain" description="Response regulatory" evidence="10">
    <location>
        <begin position="3"/>
        <end position="116"/>
    </location>
</feature>
<evidence type="ECO:0000256" key="7">
    <source>
        <dbReference type="ARBA" id="ARBA00024867"/>
    </source>
</evidence>
<dbReference type="InterPro" id="IPR001789">
    <property type="entry name" value="Sig_transdc_resp-reg_receiver"/>
</dbReference>
<dbReference type="Pfam" id="PF00486">
    <property type="entry name" value="Trans_reg_C"/>
    <property type="match status" value="1"/>
</dbReference>
<evidence type="ECO:0000256" key="3">
    <source>
        <dbReference type="ARBA" id="ARBA00023012"/>
    </source>
</evidence>
<dbReference type="InterPro" id="IPR039420">
    <property type="entry name" value="WalR-like"/>
</dbReference>
<dbReference type="InterPro" id="IPR016032">
    <property type="entry name" value="Sig_transdc_resp-reg_C-effctor"/>
</dbReference>
<keyword evidence="6" id="KW-0804">Transcription</keyword>
<dbReference type="InterPro" id="IPR001867">
    <property type="entry name" value="OmpR/PhoB-type_DNA-bd"/>
</dbReference>
<dbReference type="Proteomes" id="UP000886887">
    <property type="component" value="Unassembled WGS sequence"/>
</dbReference>
<keyword evidence="3" id="KW-0902">Two-component regulatory system</keyword>
<evidence type="ECO:0000259" key="10">
    <source>
        <dbReference type="PROSITE" id="PS50110"/>
    </source>
</evidence>
<sequence length="236" mass="26377">MDKLLLIEDDPDIQNINAFFLRSRGYEVRCAYTCEQGLQACAQMRPDVIVLDVNLPDGSGLELCPRLKAAHECPTIFLSCMDTEDDKIAGLLTGGDDYMTKPYSVKELEARIRVCLRRSAGQGSQARPASVLSFPPLTVDVAGECAFVGEERLSLPRKAFLILCLLARRPGECVGAQEIYEEVWGLSSVGDLRTVHVHMYNLRRTLDQAVPEHEFIQTVWGRGYRFVPRERGEGKA</sequence>
<dbReference type="SMART" id="SM00448">
    <property type="entry name" value="REC"/>
    <property type="match status" value="1"/>
</dbReference>
<protein>
    <recommendedName>
        <fullName evidence="1">Stage 0 sporulation protein A homolog</fullName>
    </recommendedName>
</protein>
<reference evidence="12" key="2">
    <citation type="journal article" date="2021" name="PeerJ">
        <title>Extensive microbial diversity within the chicken gut microbiome revealed by metagenomics and culture.</title>
        <authorList>
            <person name="Gilroy R."/>
            <person name="Ravi A."/>
            <person name="Getino M."/>
            <person name="Pursley I."/>
            <person name="Horton D.L."/>
            <person name="Alikhan N.F."/>
            <person name="Baker D."/>
            <person name="Gharbi K."/>
            <person name="Hall N."/>
            <person name="Watson M."/>
            <person name="Adriaenssens E.M."/>
            <person name="Foster-Nyarko E."/>
            <person name="Jarju S."/>
            <person name="Secka A."/>
            <person name="Antonio M."/>
            <person name="Oren A."/>
            <person name="Chaudhuri R.R."/>
            <person name="La Ragione R."/>
            <person name="Hildebrand F."/>
            <person name="Pallen M.J."/>
        </authorList>
    </citation>
    <scope>NUCLEOTIDE SEQUENCE</scope>
    <source>
        <strain evidence="12">ChiSxjej2B14-6234</strain>
    </source>
</reference>
<evidence type="ECO:0000256" key="1">
    <source>
        <dbReference type="ARBA" id="ARBA00018672"/>
    </source>
</evidence>
<keyword evidence="2 8" id="KW-0597">Phosphoprotein</keyword>
<evidence type="ECO:0000259" key="11">
    <source>
        <dbReference type="PROSITE" id="PS51755"/>
    </source>
</evidence>
<dbReference type="InterPro" id="IPR036388">
    <property type="entry name" value="WH-like_DNA-bd_sf"/>
</dbReference>